<reference evidence="1" key="1">
    <citation type="journal article" date="2014" name="Front. Microbiol.">
        <title>High frequency of phylogenetically diverse reductive dehalogenase-homologous genes in deep subseafloor sedimentary metagenomes.</title>
        <authorList>
            <person name="Kawai M."/>
            <person name="Futagami T."/>
            <person name="Toyoda A."/>
            <person name="Takaki Y."/>
            <person name="Nishi S."/>
            <person name="Hori S."/>
            <person name="Arai W."/>
            <person name="Tsubouchi T."/>
            <person name="Morono Y."/>
            <person name="Uchiyama I."/>
            <person name="Ito T."/>
            <person name="Fujiyama A."/>
            <person name="Inagaki F."/>
            <person name="Takami H."/>
        </authorList>
    </citation>
    <scope>NUCLEOTIDE SEQUENCE</scope>
    <source>
        <strain evidence="1">Expedition CK06-06</strain>
    </source>
</reference>
<feature type="non-terminal residue" evidence="1">
    <location>
        <position position="1"/>
    </location>
</feature>
<dbReference type="EMBL" id="BARU01029948">
    <property type="protein sequence ID" value="GAH72851.1"/>
    <property type="molecule type" value="Genomic_DNA"/>
</dbReference>
<sequence length="154" mass="16786">AVEHYNHSRSRVYPQDIRLVADLVAGAANVFGDWTEIIPIDTVDFDYEATGFVIEEAADATTYLVQLGFSEVADTDPTTAQIAGERRTRLPVPATKSTELLEIKSQNIPANAKLWGRVKSKAGGGETIGISVVVARHIEITNPIAKLITWPWAV</sequence>
<protein>
    <submittedName>
        <fullName evidence="1">Uncharacterized protein</fullName>
    </submittedName>
</protein>
<comment type="caution">
    <text evidence="1">The sequence shown here is derived from an EMBL/GenBank/DDBJ whole genome shotgun (WGS) entry which is preliminary data.</text>
</comment>
<name>X1HRQ6_9ZZZZ</name>
<proteinExistence type="predicted"/>
<evidence type="ECO:0000313" key="1">
    <source>
        <dbReference type="EMBL" id="GAH72851.1"/>
    </source>
</evidence>
<gene>
    <name evidence="1" type="ORF">S03H2_47579</name>
</gene>
<dbReference type="AlphaFoldDB" id="X1HRQ6"/>
<organism evidence="1">
    <name type="scientific">marine sediment metagenome</name>
    <dbReference type="NCBI Taxonomy" id="412755"/>
    <lineage>
        <taxon>unclassified sequences</taxon>
        <taxon>metagenomes</taxon>
        <taxon>ecological metagenomes</taxon>
    </lineage>
</organism>
<accession>X1HRQ6</accession>